<feature type="domain" description="DUF2007" evidence="1">
    <location>
        <begin position="4"/>
        <end position="63"/>
    </location>
</feature>
<dbReference type="RefSeq" id="WP_184174605.1">
    <property type="nucleotide sequence ID" value="NZ_JACHGF010000003.1"/>
</dbReference>
<reference evidence="2 3" key="1">
    <citation type="submission" date="2020-08" db="EMBL/GenBank/DDBJ databases">
        <title>Genomic Encyclopedia of Type Strains, Phase IV (KMG-IV): sequencing the most valuable type-strain genomes for metagenomic binning, comparative biology and taxonomic classification.</title>
        <authorList>
            <person name="Goeker M."/>
        </authorList>
    </citation>
    <scope>NUCLEOTIDE SEQUENCE [LARGE SCALE GENOMIC DNA]</scope>
    <source>
        <strain evidence="2 3">DSM 105074</strain>
    </source>
</reference>
<dbReference type="EMBL" id="JACHGF010000003">
    <property type="protein sequence ID" value="MBB5284692.1"/>
    <property type="molecule type" value="Genomic_DNA"/>
</dbReference>
<protein>
    <recommendedName>
        <fullName evidence="1">DUF2007 domain-containing protein</fullName>
    </recommendedName>
</protein>
<dbReference type="InterPro" id="IPR018551">
    <property type="entry name" value="DUF2007"/>
</dbReference>
<dbReference type="Proteomes" id="UP000557307">
    <property type="component" value="Unassembled WGS sequence"/>
</dbReference>
<evidence type="ECO:0000313" key="3">
    <source>
        <dbReference type="Proteomes" id="UP000557307"/>
    </source>
</evidence>
<dbReference type="InterPro" id="IPR011322">
    <property type="entry name" value="N-reg_PII-like_a/b"/>
</dbReference>
<comment type="caution">
    <text evidence="2">The sequence shown here is derived from an EMBL/GenBank/DDBJ whole genome shotgun (WGS) entry which is preliminary data.</text>
</comment>
<gene>
    <name evidence="2" type="ORF">HNQ92_002835</name>
</gene>
<proteinExistence type="predicted"/>
<dbReference type="Gene3D" id="3.30.70.790">
    <property type="entry name" value="UreE, C-terminal domain"/>
    <property type="match status" value="1"/>
</dbReference>
<organism evidence="2 3">
    <name type="scientific">Rhabdobacter roseus</name>
    <dbReference type="NCBI Taxonomy" id="1655419"/>
    <lineage>
        <taxon>Bacteria</taxon>
        <taxon>Pseudomonadati</taxon>
        <taxon>Bacteroidota</taxon>
        <taxon>Cytophagia</taxon>
        <taxon>Cytophagales</taxon>
        <taxon>Cytophagaceae</taxon>
        <taxon>Rhabdobacter</taxon>
    </lineage>
</organism>
<sequence>MDNWEKVFETSQVVRAEIARSVLEENGINAVILNKQSSSYVIFGLCEVHVPVEDAQAAKQILTHDATLRETE</sequence>
<keyword evidence="3" id="KW-1185">Reference proteome</keyword>
<evidence type="ECO:0000259" key="1">
    <source>
        <dbReference type="Pfam" id="PF09413"/>
    </source>
</evidence>
<dbReference type="AlphaFoldDB" id="A0A840TSZ9"/>
<accession>A0A840TSZ9</accession>
<dbReference type="Pfam" id="PF09413">
    <property type="entry name" value="DUF2007"/>
    <property type="match status" value="1"/>
</dbReference>
<name>A0A840TSZ9_9BACT</name>
<dbReference type="SUPFAM" id="SSF54913">
    <property type="entry name" value="GlnB-like"/>
    <property type="match status" value="1"/>
</dbReference>
<evidence type="ECO:0000313" key="2">
    <source>
        <dbReference type="EMBL" id="MBB5284692.1"/>
    </source>
</evidence>